<dbReference type="Proteomes" id="UP000051952">
    <property type="component" value="Unassembled WGS sequence"/>
</dbReference>
<dbReference type="VEuPathDB" id="TriTrypDB:BSAL_12070"/>
<name>A0A0S4JFN6_BODSA</name>
<evidence type="ECO:0000256" key="1">
    <source>
        <dbReference type="SAM" id="MobiDB-lite"/>
    </source>
</evidence>
<keyword evidence="3" id="KW-1185">Reference proteome</keyword>
<feature type="region of interest" description="Disordered" evidence="1">
    <location>
        <begin position="157"/>
        <end position="176"/>
    </location>
</feature>
<dbReference type="AlphaFoldDB" id="A0A0S4JFN6"/>
<dbReference type="OrthoDB" id="246814at2759"/>
<protein>
    <submittedName>
        <fullName evidence="2">Uncharacterized protein</fullName>
    </submittedName>
</protein>
<organism evidence="2 3">
    <name type="scientific">Bodo saltans</name>
    <name type="common">Flagellated protozoan</name>
    <dbReference type="NCBI Taxonomy" id="75058"/>
    <lineage>
        <taxon>Eukaryota</taxon>
        <taxon>Discoba</taxon>
        <taxon>Euglenozoa</taxon>
        <taxon>Kinetoplastea</taxon>
        <taxon>Metakinetoplastina</taxon>
        <taxon>Eubodonida</taxon>
        <taxon>Bodonidae</taxon>
        <taxon>Bodo</taxon>
    </lineage>
</organism>
<gene>
    <name evidence="2" type="ORF">BSAL_12070</name>
</gene>
<feature type="region of interest" description="Disordered" evidence="1">
    <location>
        <begin position="189"/>
        <end position="213"/>
    </location>
</feature>
<feature type="compositionally biased region" description="Basic residues" evidence="1">
    <location>
        <begin position="1"/>
        <end position="16"/>
    </location>
</feature>
<feature type="region of interest" description="Disordered" evidence="1">
    <location>
        <begin position="1"/>
        <end position="22"/>
    </location>
</feature>
<evidence type="ECO:0000313" key="3">
    <source>
        <dbReference type="Proteomes" id="UP000051952"/>
    </source>
</evidence>
<evidence type="ECO:0000313" key="2">
    <source>
        <dbReference type="EMBL" id="CUG87799.1"/>
    </source>
</evidence>
<sequence>MVKSTRSKWKKMHRRERAKDEAPQVAVRLQKLNVKLGLCANGGLSKVPIQDPETRFHFKQPERKAGERLVLSGMSTNPRGKSNPNAPHPATITFDTVEAVAPVAGMAITKEDQQRIESFHAAAADALNNPDYDNDEPVEFILGCNDDEDQTTVVGRGSLSSKKAAPLNSKKAISASATKLKSMEIQKGITKGDKKIKSSDAPTKRLVSGGKKK</sequence>
<dbReference type="EMBL" id="CYKH01001592">
    <property type="protein sequence ID" value="CUG87799.1"/>
    <property type="molecule type" value="Genomic_DNA"/>
</dbReference>
<accession>A0A0S4JFN6</accession>
<proteinExistence type="predicted"/>
<reference evidence="3" key="1">
    <citation type="submission" date="2015-09" db="EMBL/GenBank/DDBJ databases">
        <authorList>
            <consortium name="Pathogen Informatics"/>
        </authorList>
    </citation>
    <scope>NUCLEOTIDE SEQUENCE [LARGE SCALE GENOMIC DNA]</scope>
    <source>
        <strain evidence="3">Lake Konstanz</strain>
    </source>
</reference>